<dbReference type="PANTHER" id="PTHR32196">
    <property type="entry name" value="ABC TRANSPORTER PERMEASE PROTEIN YPHD-RELATED-RELATED"/>
    <property type="match status" value="1"/>
</dbReference>
<dbReference type="Proteomes" id="UP000553963">
    <property type="component" value="Unassembled WGS sequence"/>
</dbReference>
<comment type="caution">
    <text evidence="7">The sequence shown here is derived from an EMBL/GenBank/DDBJ whole genome shotgun (WGS) entry which is preliminary data.</text>
</comment>
<feature type="transmembrane region" description="Helical" evidence="6">
    <location>
        <begin position="285"/>
        <end position="302"/>
    </location>
</feature>
<keyword evidence="4 6" id="KW-1133">Transmembrane helix</keyword>
<sequence length="336" mass="35116">MSSVSQNTAPMRRSSFASRMKLRDLVLIPVIGLVMIIGSFVSPSFLLPENLLNVLQQSSELSILVIAQSLILICGKFDLSLESTVGLAPMLAAWLMISDTSIGGSGIGINGYAGIGVALLTGLVVGLINGLLVVKLRLNAFITTLAMLILLRGMTLGITNGQTLFDLPEPFLYLGTAKWAGVPASIWIAGVLFLLFGLFMRYHRTGRAIYAIGGNAEAARVAGIPVERITIGVFVVGSLLAALAGLLLTGRIASVMAGQGQNMIFYVFAAAVIGGISLNGGQGRMIGALTGVLLLGLLQNVLTLSSVAAFWIDACYGAIILLALIVTRLTGDAPQN</sequence>
<feature type="transmembrane region" description="Helical" evidence="6">
    <location>
        <begin position="115"/>
        <end position="134"/>
    </location>
</feature>
<evidence type="ECO:0000256" key="6">
    <source>
        <dbReference type="SAM" id="Phobius"/>
    </source>
</evidence>
<keyword evidence="5 6" id="KW-0472">Membrane</keyword>
<dbReference type="EMBL" id="JACIDS010000003">
    <property type="protein sequence ID" value="MBB3931185.1"/>
    <property type="molecule type" value="Genomic_DNA"/>
</dbReference>
<dbReference type="GO" id="GO:0022857">
    <property type="term" value="F:transmembrane transporter activity"/>
    <property type="evidence" value="ECO:0007669"/>
    <property type="project" value="InterPro"/>
</dbReference>
<evidence type="ECO:0000313" key="8">
    <source>
        <dbReference type="Proteomes" id="UP000553963"/>
    </source>
</evidence>
<gene>
    <name evidence="7" type="ORF">GGR25_002235</name>
</gene>
<evidence type="ECO:0000256" key="3">
    <source>
        <dbReference type="ARBA" id="ARBA00022692"/>
    </source>
</evidence>
<evidence type="ECO:0000256" key="5">
    <source>
        <dbReference type="ARBA" id="ARBA00023136"/>
    </source>
</evidence>
<dbReference type="CDD" id="cd06579">
    <property type="entry name" value="TM_PBP1_transp_AraH_like"/>
    <property type="match status" value="1"/>
</dbReference>
<accession>A0A840ART2</accession>
<feature type="transmembrane region" description="Helical" evidence="6">
    <location>
        <begin position="179"/>
        <end position="199"/>
    </location>
</feature>
<protein>
    <submittedName>
        <fullName evidence="7">Ribose/xylose/arabinose/galactoside ABC-type transport system permease subunit</fullName>
    </submittedName>
</protein>
<dbReference type="GO" id="GO:0005886">
    <property type="term" value="C:plasma membrane"/>
    <property type="evidence" value="ECO:0007669"/>
    <property type="project" value="UniProtKB-SubCell"/>
</dbReference>
<dbReference type="RefSeq" id="WP_183398849.1">
    <property type="nucleotide sequence ID" value="NZ_JACIDS010000003.1"/>
</dbReference>
<organism evidence="7 8">
    <name type="scientific">Kaistia hirudinis</name>
    <dbReference type="NCBI Taxonomy" id="1293440"/>
    <lineage>
        <taxon>Bacteria</taxon>
        <taxon>Pseudomonadati</taxon>
        <taxon>Pseudomonadota</taxon>
        <taxon>Alphaproteobacteria</taxon>
        <taxon>Hyphomicrobiales</taxon>
        <taxon>Kaistiaceae</taxon>
        <taxon>Kaistia</taxon>
    </lineage>
</organism>
<feature type="transmembrane region" description="Helical" evidence="6">
    <location>
        <begin position="21"/>
        <end position="41"/>
    </location>
</feature>
<dbReference type="AlphaFoldDB" id="A0A840ART2"/>
<name>A0A840ART2_9HYPH</name>
<proteinExistence type="predicted"/>
<feature type="transmembrane region" description="Helical" evidence="6">
    <location>
        <begin position="308"/>
        <end position="327"/>
    </location>
</feature>
<feature type="transmembrane region" description="Helical" evidence="6">
    <location>
        <begin position="141"/>
        <end position="159"/>
    </location>
</feature>
<comment type="subcellular location">
    <subcellularLocation>
        <location evidence="1">Cell membrane</location>
        <topology evidence="1">Multi-pass membrane protein</topology>
    </subcellularLocation>
</comment>
<evidence type="ECO:0000256" key="2">
    <source>
        <dbReference type="ARBA" id="ARBA00022475"/>
    </source>
</evidence>
<reference evidence="7 8" key="1">
    <citation type="submission" date="2020-08" db="EMBL/GenBank/DDBJ databases">
        <title>Genomic Encyclopedia of Type Strains, Phase IV (KMG-IV): sequencing the most valuable type-strain genomes for metagenomic binning, comparative biology and taxonomic classification.</title>
        <authorList>
            <person name="Goeker M."/>
        </authorList>
    </citation>
    <scope>NUCLEOTIDE SEQUENCE [LARGE SCALE GENOMIC DNA]</scope>
    <source>
        <strain evidence="7 8">DSM 25966</strain>
    </source>
</reference>
<dbReference type="InterPro" id="IPR001851">
    <property type="entry name" value="ABC_transp_permease"/>
</dbReference>
<keyword evidence="3 6" id="KW-0812">Transmembrane</keyword>
<evidence type="ECO:0000313" key="7">
    <source>
        <dbReference type="EMBL" id="MBB3931185.1"/>
    </source>
</evidence>
<dbReference type="PANTHER" id="PTHR32196:SF72">
    <property type="entry name" value="RIBOSE IMPORT PERMEASE PROTEIN RBSC"/>
    <property type="match status" value="1"/>
</dbReference>
<evidence type="ECO:0000256" key="1">
    <source>
        <dbReference type="ARBA" id="ARBA00004651"/>
    </source>
</evidence>
<feature type="transmembrane region" description="Helical" evidence="6">
    <location>
        <begin position="229"/>
        <end position="248"/>
    </location>
</feature>
<dbReference type="Pfam" id="PF02653">
    <property type="entry name" value="BPD_transp_2"/>
    <property type="match status" value="1"/>
</dbReference>
<keyword evidence="8" id="KW-1185">Reference proteome</keyword>
<feature type="transmembrane region" description="Helical" evidence="6">
    <location>
        <begin position="260"/>
        <end position="278"/>
    </location>
</feature>
<evidence type="ECO:0000256" key="4">
    <source>
        <dbReference type="ARBA" id="ARBA00022989"/>
    </source>
</evidence>
<keyword evidence="2" id="KW-1003">Cell membrane</keyword>